<gene>
    <name evidence="1" type="ORF">EVAR_90563_1</name>
</gene>
<proteinExistence type="predicted"/>
<accession>A0A4C1YWH7</accession>
<evidence type="ECO:0000313" key="1">
    <source>
        <dbReference type="EMBL" id="GBP78695.1"/>
    </source>
</evidence>
<organism evidence="1 2">
    <name type="scientific">Eumeta variegata</name>
    <name type="common">Bagworm moth</name>
    <name type="synonym">Eumeta japonica</name>
    <dbReference type="NCBI Taxonomy" id="151549"/>
    <lineage>
        <taxon>Eukaryota</taxon>
        <taxon>Metazoa</taxon>
        <taxon>Ecdysozoa</taxon>
        <taxon>Arthropoda</taxon>
        <taxon>Hexapoda</taxon>
        <taxon>Insecta</taxon>
        <taxon>Pterygota</taxon>
        <taxon>Neoptera</taxon>
        <taxon>Endopterygota</taxon>
        <taxon>Lepidoptera</taxon>
        <taxon>Glossata</taxon>
        <taxon>Ditrysia</taxon>
        <taxon>Tineoidea</taxon>
        <taxon>Psychidae</taxon>
        <taxon>Oiketicinae</taxon>
        <taxon>Eumeta</taxon>
    </lineage>
</organism>
<protein>
    <recommendedName>
        <fullName evidence="3">Mos1 transposase HTH domain-containing protein</fullName>
    </recommendedName>
</protein>
<evidence type="ECO:0000313" key="2">
    <source>
        <dbReference type="Proteomes" id="UP000299102"/>
    </source>
</evidence>
<keyword evidence="2" id="KW-1185">Reference proteome</keyword>
<reference evidence="1 2" key="1">
    <citation type="journal article" date="2019" name="Commun. Biol.">
        <title>The bagworm genome reveals a unique fibroin gene that provides high tensile strength.</title>
        <authorList>
            <person name="Kono N."/>
            <person name="Nakamura H."/>
            <person name="Ohtoshi R."/>
            <person name="Tomita M."/>
            <person name="Numata K."/>
            <person name="Arakawa K."/>
        </authorList>
    </citation>
    <scope>NUCLEOTIDE SEQUENCE [LARGE SCALE GENOMIC DNA]</scope>
</reference>
<name>A0A4C1YWH7_EUMVA</name>
<dbReference type="EMBL" id="BGZK01001381">
    <property type="protein sequence ID" value="GBP78695.1"/>
    <property type="molecule type" value="Genomic_DNA"/>
</dbReference>
<comment type="caution">
    <text evidence="1">The sequence shown here is derived from an EMBL/GenBank/DDBJ whole genome shotgun (WGS) entry which is preliminary data.</text>
</comment>
<dbReference type="OrthoDB" id="10017160at2759"/>
<sequence>MQPSPYSRVREAMEGRVRVTFHDEPLSLAAIHNWFNEFKRGCSRLTDDLYEGRLSSAMTEDNISTVQLMIDTGIY</sequence>
<dbReference type="Proteomes" id="UP000299102">
    <property type="component" value="Unassembled WGS sequence"/>
</dbReference>
<dbReference type="AlphaFoldDB" id="A0A4C1YWH7"/>
<evidence type="ECO:0008006" key="3">
    <source>
        <dbReference type="Google" id="ProtNLM"/>
    </source>
</evidence>